<feature type="transmembrane region" description="Helical" evidence="1">
    <location>
        <begin position="46"/>
        <end position="62"/>
    </location>
</feature>
<gene>
    <name evidence="2" type="ORF">C2G38_1423703</name>
</gene>
<dbReference type="Proteomes" id="UP000266673">
    <property type="component" value="Unassembled WGS sequence"/>
</dbReference>
<dbReference type="AlphaFoldDB" id="A0A397W7Q1"/>
<feature type="transmembrane region" description="Helical" evidence="1">
    <location>
        <begin position="16"/>
        <end position="34"/>
    </location>
</feature>
<reference evidence="2 3" key="1">
    <citation type="submission" date="2018-06" db="EMBL/GenBank/DDBJ databases">
        <title>Comparative genomics reveals the genomic features of Rhizophagus irregularis, R. cerebriforme, R. diaphanum and Gigaspora rosea, and their symbiotic lifestyle signature.</title>
        <authorList>
            <person name="Morin E."/>
            <person name="San Clemente H."/>
            <person name="Chen E.C.H."/>
            <person name="De La Providencia I."/>
            <person name="Hainaut M."/>
            <person name="Kuo A."/>
            <person name="Kohler A."/>
            <person name="Murat C."/>
            <person name="Tang N."/>
            <person name="Roy S."/>
            <person name="Loubradou J."/>
            <person name="Henrissat B."/>
            <person name="Grigoriev I.V."/>
            <person name="Corradi N."/>
            <person name="Roux C."/>
            <person name="Martin F.M."/>
        </authorList>
    </citation>
    <scope>NUCLEOTIDE SEQUENCE [LARGE SCALE GENOMIC DNA]</scope>
    <source>
        <strain evidence="2 3">DAOM 194757</strain>
    </source>
</reference>
<sequence>MSLLKVILHEVHLIDMGYSFLLMLKVHCISIRILKPGLCIYSETSPIRLYAVILILYLYLFTP</sequence>
<organism evidence="2 3">
    <name type="scientific">Gigaspora rosea</name>
    <dbReference type="NCBI Taxonomy" id="44941"/>
    <lineage>
        <taxon>Eukaryota</taxon>
        <taxon>Fungi</taxon>
        <taxon>Fungi incertae sedis</taxon>
        <taxon>Mucoromycota</taxon>
        <taxon>Glomeromycotina</taxon>
        <taxon>Glomeromycetes</taxon>
        <taxon>Diversisporales</taxon>
        <taxon>Gigasporaceae</taxon>
        <taxon>Gigaspora</taxon>
    </lineage>
</organism>
<proteinExistence type="predicted"/>
<keyword evidence="1" id="KW-0472">Membrane</keyword>
<keyword evidence="1" id="KW-1133">Transmembrane helix</keyword>
<evidence type="ECO:0000313" key="3">
    <source>
        <dbReference type="Proteomes" id="UP000266673"/>
    </source>
</evidence>
<name>A0A397W7Q1_9GLOM</name>
<keyword evidence="3" id="KW-1185">Reference proteome</keyword>
<evidence type="ECO:0000313" key="2">
    <source>
        <dbReference type="EMBL" id="RIB30734.1"/>
    </source>
</evidence>
<evidence type="ECO:0000256" key="1">
    <source>
        <dbReference type="SAM" id="Phobius"/>
    </source>
</evidence>
<protein>
    <submittedName>
        <fullName evidence="2">Uncharacterized protein</fullName>
    </submittedName>
</protein>
<dbReference type="EMBL" id="QKWP01000006">
    <property type="protein sequence ID" value="RIB30734.1"/>
    <property type="molecule type" value="Genomic_DNA"/>
</dbReference>
<comment type="caution">
    <text evidence="2">The sequence shown here is derived from an EMBL/GenBank/DDBJ whole genome shotgun (WGS) entry which is preliminary data.</text>
</comment>
<keyword evidence="1" id="KW-0812">Transmembrane</keyword>
<accession>A0A397W7Q1</accession>